<accession>A0ABV0THV1</accession>
<comment type="subcellular location">
    <subcellularLocation>
        <location evidence="2">Cell membrane</location>
        <topology evidence="2">Peripheral membrane protein</topology>
        <orientation evidence="2">Extracellular side</orientation>
    </subcellularLocation>
    <subcellularLocation>
        <location evidence="3">Cytoplasmic vesicle lumen</location>
    </subcellularLocation>
</comment>
<keyword evidence="12" id="KW-1185">Reference proteome</keyword>
<dbReference type="InterPro" id="IPR032466">
    <property type="entry name" value="Metal_Hydrolase"/>
</dbReference>
<evidence type="ECO:0000259" key="10">
    <source>
        <dbReference type="Pfam" id="PF00962"/>
    </source>
</evidence>
<keyword evidence="8" id="KW-0378">Hydrolase</keyword>
<evidence type="ECO:0000256" key="2">
    <source>
        <dbReference type="ARBA" id="ARBA00004296"/>
    </source>
</evidence>
<evidence type="ECO:0000256" key="6">
    <source>
        <dbReference type="ARBA" id="ARBA00018099"/>
    </source>
</evidence>
<dbReference type="SUPFAM" id="SSF51556">
    <property type="entry name" value="Metallo-dependent hydrolases"/>
    <property type="match status" value="1"/>
</dbReference>
<dbReference type="PANTHER" id="PTHR11409">
    <property type="entry name" value="ADENOSINE DEAMINASE"/>
    <property type="match status" value="1"/>
</dbReference>
<comment type="caution">
    <text evidence="11">The sequence shown here is derived from an EMBL/GenBank/DDBJ whole genome shotgun (WGS) entry which is preliminary data.</text>
</comment>
<dbReference type="PROSITE" id="PS00485">
    <property type="entry name" value="A_DEAMINASE"/>
    <property type="match status" value="1"/>
</dbReference>
<keyword evidence="7" id="KW-0479">Metal-binding</keyword>
<evidence type="ECO:0000256" key="4">
    <source>
        <dbReference type="ARBA" id="ARBA00006676"/>
    </source>
</evidence>
<dbReference type="InterPro" id="IPR006650">
    <property type="entry name" value="A/AMP_deam_AS"/>
</dbReference>
<evidence type="ECO:0000256" key="7">
    <source>
        <dbReference type="ARBA" id="ARBA00022723"/>
    </source>
</evidence>
<dbReference type="PANTHER" id="PTHR11409:SF43">
    <property type="entry name" value="ADENOSINE DEAMINASE"/>
    <property type="match status" value="1"/>
</dbReference>
<proteinExistence type="inferred from homology"/>
<protein>
    <recommendedName>
        <fullName evidence="6">Adenosine deaminase</fullName>
        <ecNumber evidence="5">3.5.4.4</ecNumber>
    </recommendedName>
</protein>
<dbReference type="InterPro" id="IPR001365">
    <property type="entry name" value="A_deaminase_dom"/>
</dbReference>
<dbReference type="Proteomes" id="UP001482620">
    <property type="component" value="Unassembled WGS sequence"/>
</dbReference>
<evidence type="ECO:0000256" key="3">
    <source>
        <dbReference type="ARBA" id="ARBA00004321"/>
    </source>
</evidence>
<evidence type="ECO:0000256" key="1">
    <source>
        <dbReference type="ARBA" id="ARBA00001947"/>
    </source>
</evidence>
<evidence type="ECO:0000256" key="5">
    <source>
        <dbReference type="ARBA" id="ARBA00012784"/>
    </source>
</evidence>
<keyword evidence="9" id="KW-0862">Zinc</keyword>
<dbReference type="EC" id="3.5.4.4" evidence="5"/>
<dbReference type="Gene3D" id="3.20.20.140">
    <property type="entry name" value="Metal-dependent hydrolases"/>
    <property type="match status" value="1"/>
</dbReference>
<evidence type="ECO:0000256" key="8">
    <source>
        <dbReference type="ARBA" id="ARBA00022801"/>
    </source>
</evidence>
<reference evidence="11 12" key="1">
    <citation type="submission" date="2021-06" db="EMBL/GenBank/DDBJ databases">
        <authorList>
            <person name="Palmer J.M."/>
        </authorList>
    </citation>
    <scope>NUCLEOTIDE SEQUENCE [LARGE SCALE GENOMIC DNA]</scope>
    <source>
        <strain evidence="12">if_2019</strain>
        <tissue evidence="11">Muscle</tissue>
    </source>
</reference>
<dbReference type="Pfam" id="PF00962">
    <property type="entry name" value="A_deaminase"/>
    <property type="match status" value="1"/>
</dbReference>
<dbReference type="EMBL" id="JAHRIQ010035654">
    <property type="protein sequence ID" value="MEQ2232473.1"/>
    <property type="molecule type" value="Genomic_DNA"/>
</dbReference>
<sequence length="165" mass="18792">MFLDGCCSQEAVRLGIHRTVHAGEVGPATVVREAVEVLKAERIGHGYRTLEDQDLYKDLLKKNMHFEMCPISSKWTGACPSDFSKHPIIRFRQDKANYSLNTDDPMIFDSNLALDYSTVHKYMGFTEEEFIRVNINSAKSCFLPDKEKKELLQTLHTAYGITQTS</sequence>
<organism evidence="11 12">
    <name type="scientific">Ilyodon furcidens</name>
    <name type="common">goldbreast splitfin</name>
    <dbReference type="NCBI Taxonomy" id="33524"/>
    <lineage>
        <taxon>Eukaryota</taxon>
        <taxon>Metazoa</taxon>
        <taxon>Chordata</taxon>
        <taxon>Craniata</taxon>
        <taxon>Vertebrata</taxon>
        <taxon>Euteleostomi</taxon>
        <taxon>Actinopterygii</taxon>
        <taxon>Neopterygii</taxon>
        <taxon>Teleostei</taxon>
        <taxon>Neoteleostei</taxon>
        <taxon>Acanthomorphata</taxon>
        <taxon>Ovalentaria</taxon>
        <taxon>Atherinomorphae</taxon>
        <taxon>Cyprinodontiformes</taxon>
        <taxon>Goodeidae</taxon>
        <taxon>Ilyodon</taxon>
    </lineage>
</organism>
<evidence type="ECO:0000313" key="11">
    <source>
        <dbReference type="EMBL" id="MEQ2232473.1"/>
    </source>
</evidence>
<gene>
    <name evidence="11" type="ORF">ILYODFUR_011765</name>
</gene>
<feature type="domain" description="Adenosine deaminase" evidence="10">
    <location>
        <begin position="8"/>
        <end position="156"/>
    </location>
</feature>
<evidence type="ECO:0000256" key="9">
    <source>
        <dbReference type="ARBA" id="ARBA00022833"/>
    </source>
</evidence>
<evidence type="ECO:0000313" key="12">
    <source>
        <dbReference type="Proteomes" id="UP001482620"/>
    </source>
</evidence>
<name>A0ABV0THV1_9TELE</name>
<dbReference type="InterPro" id="IPR006330">
    <property type="entry name" value="Ado/ade_deaminase"/>
</dbReference>
<comment type="similarity">
    <text evidence="4">Belongs to the metallo-dependent hydrolases superfamily. Adenosine and AMP deaminases family.</text>
</comment>
<comment type="cofactor">
    <cofactor evidence="1">
        <name>Zn(2+)</name>
        <dbReference type="ChEBI" id="CHEBI:29105"/>
    </cofactor>
</comment>